<evidence type="ECO:0000313" key="8">
    <source>
        <dbReference type="Proteomes" id="UP000214365"/>
    </source>
</evidence>
<organism evidence="7 8">
    <name type="scientific">Talaromyces atroroseus</name>
    <dbReference type="NCBI Taxonomy" id="1441469"/>
    <lineage>
        <taxon>Eukaryota</taxon>
        <taxon>Fungi</taxon>
        <taxon>Dikarya</taxon>
        <taxon>Ascomycota</taxon>
        <taxon>Pezizomycotina</taxon>
        <taxon>Eurotiomycetes</taxon>
        <taxon>Eurotiomycetidae</taxon>
        <taxon>Eurotiales</taxon>
        <taxon>Trichocomaceae</taxon>
        <taxon>Talaromyces</taxon>
        <taxon>Talaromyces sect. Trachyspermi</taxon>
    </lineage>
</organism>
<evidence type="ECO:0000256" key="3">
    <source>
        <dbReference type="ARBA" id="ARBA00022824"/>
    </source>
</evidence>
<dbReference type="EMBL" id="LFMY01000005">
    <property type="protein sequence ID" value="OKL60374.1"/>
    <property type="molecule type" value="Genomic_DNA"/>
</dbReference>
<feature type="region of interest" description="Disordered" evidence="5">
    <location>
        <begin position="861"/>
        <end position="918"/>
    </location>
</feature>
<name>A0A1Q5Q8D9_TALAT</name>
<comment type="subcellular location">
    <subcellularLocation>
        <location evidence="1">Endoplasmic reticulum</location>
    </subcellularLocation>
</comment>
<dbReference type="GO" id="GO:0005783">
    <property type="term" value="C:endoplasmic reticulum"/>
    <property type="evidence" value="ECO:0007669"/>
    <property type="project" value="UniProtKB-SubCell"/>
</dbReference>
<feature type="compositionally biased region" description="Polar residues" evidence="5">
    <location>
        <begin position="824"/>
        <end position="834"/>
    </location>
</feature>
<feature type="compositionally biased region" description="Basic and acidic residues" evidence="5">
    <location>
        <begin position="773"/>
        <end position="785"/>
    </location>
</feature>
<evidence type="ECO:0000256" key="2">
    <source>
        <dbReference type="ARBA" id="ARBA00022448"/>
    </source>
</evidence>
<keyword evidence="8" id="KW-1185">Reference proteome</keyword>
<proteinExistence type="predicted"/>
<dbReference type="RefSeq" id="XP_020120495.1">
    <property type="nucleotide sequence ID" value="XM_020266447.1"/>
</dbReference>
<dbReference type="AlphaFoldDB" id="A0A1Q5Q8D9"/>
<evidence type="ECO:0000256" key="5">
    <source>
        <dbReference type="SAM" id="MobiDB-lite"/>
    </source>
</evidence>
<comment type="caution">
    <text evidence="7">The sequence shown here is derived from an EMBL/GenBank/DDBJ whole genome shotgun (WGS) entry which is preliminary data.</text>
</comment>
<dbReference type="GO" id="GO:0006890">
    <property type="term" value="P:retrograde vesicle-mediated transport, Golgi to endoplasmic reticulum"/>
    <property type="evidence" value="ECO:0007669"/>
    <property type="project" value="InterPro"/>
</dbReference>
<evidence type="ECO:0000256" key="4">
    <source>
        <dbReference type="ARBA" id="ARBA00022927"/>
    </source>
</evidence>
<feature type="compositionally biased region" description="Low complexity" evidence="5">
    <location>
        <begin position="861"/>
        <end position="877"/>
    </location>
</feature>
<feature type="region of interest" description="Disordered" evidence="5">
    <location>
        <begin position="773"/>
        <end position="838"/>
    </location>
</feature>
<keyword evidence="2" id="KW-0813">Transport</keyword>
<accession>A0A1Q5Q8D9</accession>
<feature type="compositionally biased region" description="Basic and acidic residues" evidence="5">
    <location>
        <begin position="882"/>
        <end position="907"/>
    </location>
</feature>
<protein>
    <recommendedName>
        <fullName evidence="6">Sec39 domain-containing protein</fullName>
    </recommendedName>
</protein>
<gene>
    <name evidence="7" type="ORF">UA08_04155</name>
</gene>
<dbReference type="InterPro" id="IPR013244">
    <property type="entry name" value="Sec39_domain"/>
</dbReference>
<dbReference type="GO" id="GO:0015031">
    <property type="term" value="P:protein transport"/>
    <property type="evidence" value="ECO:0007669"/>
    <property type="project" value="UniProtKB-KW"/>
</dbReference>
<dbReference type="Proteomes" id="UP000214365">
    <property type="component" value="Unassembled WGS sequence"/>
</dbReference>
<evidence type="ECO:0000259" key="6">
    <source>
        <dbReference type="Pfam" id="PF08314"/>
    </source>
</evidence>
<dbReference type="PANTHER" id="PTHR40787">
    <property type="entry name" value="SECRETED PROTEIN"/>
    <property type="match status" value="1"/>
</dbReference>
<sequence length="949" mass="105287">MANFDSLSDAQAILLACELCAASNVAALPRLQQHFPTSLTAVRLFRILLSFLPESTRPQQYVSILNDIDRGTAVAASSGDIDASKVKAIEEPVAWKRVRRLRLLPLRYPHTDSTTEITDALTEFLIHRSHRIDTETGLQTYILELILPFYDRSETLRRWLVSKILPLLRSNYEYYPNKEDIIPLSVLESLDQTTGINVLLSMTGAAASVTDLARNLRGLVGPWMCGGAEFKRRRLSHAPETSEAENLSWEAVNDWLLSRSLVEFESVATALIDWDGPEDVDLGGYMETQLSSAEHDRQQKSYGQAGLAVIYAADPTRSSLERLYEIASKVARLLQLDTPAETSFDDPSLSAVDLNLDVISATSKASLLQNALLRGDNALTVPSSQSIGFLQAILISARILRDFGYITSCRSAATVCLHDNEETQSWEVNAVLDTIVKQPKPGQDWSKIREQILWLRDWIGSSEDRKVQCHGLFWRVPKAVVETEILKAMVTVGKYRLAADIYTEATSPLDSTQVEAAILDTIITFYDTASNGNKTRGKLKKAVEILNFFQPRFPDSKRFKELVALISATHALSFYSLTLQHGVPFQPVSIRIHGDPLALIEKVLDQNQNSYTKLDDLLSIGRNFVTAGLIKFPVSFGDDDSSTLSQEQALIVAERRIISMAVSSALESDDFGTAYSYILTRLTPPSLMPSSSSSLSSPVEEDISWRAAYNAGRYRPPTTTTEQHTLTSQIHNLSQRMELLSLALILAPTADPLPEVLGAWRRCDEEMTLLRARESQEAEEWDSKGDQQTAPISIVPGGFGPSDQELDAYENAQRQSSRQRSRSYYNISTTTTKNNNEEAPMGLFDVARGAARAFSKNISPLQEQQQQQRQNRLSLSLGHGNAEIREGRERGEREGEGEGKEDIEKSLDSLLDGADSSERVRKRDVVSNMVTGGLASGIGWVLGAQPVNR</sequence>
<feature type="domain" description="Sec39" evidence="6">
    <location>
        <begin position="13"/>
        <end position="781"/>
    </location>
</feature>
<evidence type="ECO:0000256" key="1">
    <source>
        <dbReference type="ARBA" id="ARBA00004240"/>
    </source>
</evidence>
<dbReference type="PANTHER" id="PTHR40787:SF3">
    <property type="entry name" value="PROTEIN TRANSPORT PROTEIN SEC39"/>
    <property type="match status" value="1"/>
</dbReference>
<dbReference type="GeneID" id="31003910"/>
<reference evidence="7 8" key="1">
    <citation type="submission" date="2015-06" db="EMBL/GenBank/DDBJ databases">
        <title>Talaromyces atroroseus IBT 11181 draft genome.</title>
        <authorList>
            <person name="Rasmussen K.B."/>
            <person name="Rasmussen S."/>
            <person name="Petersen B."/>
            <person name="Sicheritz-Ponten T."/>
            <person name="Mortensen U.H."/>
            <person name="Thrane U."/>
        </authorList>
    </citation>
    <scope>NUCLEOTIDE SEQUENCE [LARGE SCALE GENOMIC DNA]</scope>
    <source>
        <strain evidence="7 8">IBT 11181</strain>
    </source>
</reference>
<dbReference type="OrthoDB" id="342024at2759"/>
<keyword evidence="3" id="KW-0256">Endoplasmic reticulum</keyword>
<evidence type="ECO:0000313" key="7">
    <source>
        <dbReference type="EMBL" id="OKL60374.1"/>
    </source>
</evidence>
<dbReference type="Pfam" id="PF08314">
    <property type="entry name" value="Sec39"/>
    <property type="match status" value="1"/>
</dbReference>
<keyword evidence="4" id="KW-0653">Protein transport</keyword>